<dbReference type="EMBL" id="JAAMRF010000013">
    <property type="protein sequence ID" value="MBA1275822.1"/>
    <property type="molecule type" value="Genomic_DNA"/>
</dbReference>
<comment type="caution">
    <text evidence="1">The sequence shown here is derived from an EMBL/GenBank/DDBJ whole genome shotgun (WGS) entry which is preliminary data.</text>
</comment>
<dbReference type="Proteomes" id="UP000786387">
    <property type="component" value="Unassembled WGS sequence"/>
</dbReference>
<accession>A0ABR5Z6N1</accession>
<evidence type="ECO:0000313" key="2">
    <source>
        <dbReference type="Proteomes" id="UP000786387"/>
    </source>
</evidence>
<reference evidence="1 2" key="1">
    <citation type="submission" date="2020-02" db="EMBL/GenBank/DDBJ databases">
        <title>Synteny-based analysis reveals conserved mechanism for high triclosan tolerance in Pseudomonas, as well as instances of horizontal transfer.</title>
        <authorList>
            <person name="Mcfarland A.G."/>
            <person name="Bertucci H.K."/>
            <person name="Litmann E."/>
            <person name="Shen J."/>
            <person name="Huttenhower C."/>
            <person name="Hartmann E.M."/>
        </authorList>
    </citation>
    <scope>NUCLEOTIDE SEQUENCE [LARGE SCALE GENOMIC DNA]</scope>
    <source>
        <strain evidence="1 2">115A1</strain>
    </source>
</reference>
<gene>
    <name evidence="1" type="ORF">G7026_20975</name>
</gene>
<proteinExistence type="predicted"/>
<protein>
    <submittedName>
        <fullName evidence="1">Uncharacterized protein</fullName>
    </submittedName>
</protein>
<keyword evidence="2" id="KW-1185">Reference proteome</keyword>
<organism evidence="1 2">
    <name type="scientific">Stutzerimonas azotifigens</name>
    <dbReference type="NCBI Taxonomy" id="291995"/>
    <lineage>
        <taxon>Bacteria</taxon>
        <taxon>Pseudomonadati</taxon>
        <taxon>Pseudomonadota</taxon>
        <taxon>Gammaproteobacteria</taxon>
        <taxon>Pseudomonadales</taxon>
        <taxon>Pseudomonadaceae</taxon>
        <taxon>Stutzerimonas</taxon>
    </lineage>
</organism>
<name>A0ABR5Z6N1_9GAMM</name>
<sequence length="183" mass="20344">MNAPSGVSRRLQQCIERLESQDCEGALVNLFPAIDKTAKKRRPKEGVGKRIKTFLQDEEVLITAVATGNVFKGCSFDGMSFHDALYNFGRTPIAHEGELDPRLSFNMEGGLQIGKDHWNLPISYIVGMSLAVIIAPENFGERTAEGLAITVFGKQFALNDIWGRPEPVRGHICTRFRDPHLFA</sequence>
<evidence type="ECO:0000313" key="1">
    <source>
        <dbReference type="EMBL" id="MBA1275822.1"/>
    </source>
</evidence>